<sequence>MPKIKTRKSALKRFRKTVTGKFMRKQAFKAHILEKKSAKRKAALSRRMVVFKGDAVALRSMIPYA</sequence>
<dbReference type="HAMAP" id="MF_00514">
    <property type="entry name" value="Ribosomal_bL35"/>
    <property type="match status" value="1"/>
</dbReference>
<dbReference type="FunFam" id="4.10.410.60:FF:000001">
    <property type="entry name" value="50S ribosomal protein L35"/>
    <property type="match status" value="1"/>
</dbReference>
<dbReference type="InterPro" id="IPR021137">
    <property type="entry name" value="Ribosomal_bL35-like"/>
</dbReference>
<name>A0A0H4SQK1_9CRYP</name>
<dbReference type="PANTHER" id="PTHR33343">
    <property type="entry name" value="54S RIBOSOMAL PROTEIN BL35M"/>
    <property type="match status" value="1"/>
</dbReference>
<dbReference type="InterPro" id="IPR037229">
    <property type="entry name" value="Ribosomal_bL35_sf"/>
</dbReference>
<keyword evidence="3 4" id="KW-0687">Ribonucleoprotein</keyword>
<dbReference type="InterPro" id="IPR018265">
    <property type="entry name" value="Ribosomal_bL35_CS"/>
</dbReference>
<dbReference type="InterPro" id="IPR001706">
    <property type="entry name" value="Ribosomal_bL35"/>
</dbReference>
<dbReference type="RefSeq" id="YP_009159242.1">
    <property type="nucleotide sequence ID" value="NC_027589.1"/>
</dbReference>
<dbReference type="PROSITE" id="PS00936">
    <property type="entry name" value="RIBOSOMAL_L35"/>
    <property type="match status" value="1"/>
</dbReference>
<gene>
    <name evidence="5" type="primary">rpl35</name>
    <name evidence="5" type="ORF">TampPt_p090</name>
</gene>
<evidence type="ECO:0000256" key="4">
    <source>
        <dbReference type="RuleBase" id="RU000568"/>
    </source>
</evidence>
<dbReference type="Pfam" id="PF01632">
    <property type="entry name" value="Ribosomal_L35p"/>
    <property type="match status" value="1"/>
</dbReference>
<organism evidence="5">
    <name type="scientific">Teleaulax amphioxeia</name>
    <dbReference type="NCBI Taxonomy" id="77931"/>
    <lineage>
        <taxon>Eukaryota</taxon>
        <taxon>Cryptophyceae</taxon>
        <taxon>Pyrenomonadales</taxon>
        <taxon>Geminigeraceae</taxon>
        <taxon>Teleaulax</taxon>
    </lineage>
</organism>
<dbReference type="EMBL" id="KP899713">
    <property type="protein sequence ID" value="AKP94660.1"/>
    <property type="molecule type" value="Genomic_DNA"/>
</dbReference>
<keyword evidence="2 4" id="KW-0689">Ribosomal protein</keyword>
<dbReference type="GO" id="GO:0006412">
    <property type="term" value="P:translation"/>
    <property type="evidence" value="ECO:0007669"/>
    <property type="project" value="InterPro"/>
</dbReference>
<dbReference type="GeneID" id="25077791"/>
<protein>
    <recommendedName>
        <fullName evidence="4">50S ribosomal protein L35</fullName>
    </recommendedName>
</protein>
<dbReference type="GO" id="GO:0015934">
    <property type="term" value="C:large ribosomal subunit"/>
    <property type="evidence" value="ECO:0007669"/>
    <property type="project" value="TreeGrafter"/>
</dbReference>
<evidence type="ECO:0000256" key="3">
    <source>
        <dbReference type="ARBA" id="ARBA00023274"/>
    </source>
</evidence>
<dbReference type="SUPFAM" id="SSF143034">
    <property type="entry name" value="L35p-like"/>
    <property type="match status" value="1"/>
</dbReference>
<comment type="similarity">
    <text evidence="1 4">Belongs to the bacterial ribosomal protein bL35 family.</text>
</comment>
<dbReference type="PRINTS" id="PR00064">
    <property type="entry name" value="RIBOSOMALL35"/>
</dbReference>
<geneLocation type="plastid" evidence="5"/>
<dbReference type="PANTHER" id="PTHR33343:SF1">
    <property type="entry name" value="LARGE RIBOSOMAL SUBUNIT PROTEIN BL35M"/>
    <property type="match status" value="1"/>
</dbReference>
<dbReference type="GO" id="GO:0003735">
    <property type="term" value="F:structural constituent of ribosome"/>
    <property type="evidence" value="ECO:0007669"/>
    <property type="project" value="InterPro"/>
</dbReference>
<keyword evidence="5" id="KW-0934">Plastid</keyword>
<evidence type="ECO:0000313" key="5">
    <source>
        <dbReference type="EMBL" id="AKP94660.1"/>
    </source>
</evidence>
<evidence type="ECO:0000256" key="2">
    <source>
        <dbReference type="ARBA" id="ARBA00022980"/>
    </source>
</evidence>
<dbReference type="AlphaFoldDB" id="A0A0H4SQK1"/>
<dbReference type="Gene3D" id="4.10.410.60">
    <property type="match status" value="1"/>
</dbReference>
<proteinExistence type="inferred from homology"/>
<reference evidence="5" key="1">
    <citation type="journal article" date="2015" name="PLoS ONE">
        <title>The Plastid Genome of the Cryptomonad Teleaulax amphioxeia.</title>
        <authorList>
            <person name="Kim J.I."/>
            <person name="Yoon H.S."/>
            <person name="Yi G."/>
            <person name="Kim H.S."/>
            <person name="Yih W."/>
            <person name="Shin W."/>
        </authorList>
    </citation>
    <scope>NUCLEOTIDE SEQUENCE</scope>
    <source>
        <strain evidence="5">HACCP-CR01</strain>
    </source>
</reference>
<evidence type="ECO:0000256" key="1">
    <source>
        <dbReference type="ARBA" id="ARBA00006598"/>
    </source>
</evidence>
<accession>A0A0H4SQK1</accession>
<dbReference type="NCBIfam" id="TIGR00001">
    <property type="entry name" value="rpmI_bact"/>
    <property type="match status" value="1"/>
</dbReference>